<dbReference type="PROSITE" id="PS50931">
    <property type="entry name" value="HTH_LYSR"/>
    <property type="match status" value="1"/>
</dbReference>
<feature type="domain" description="HTH lysR-type" evidence="5">
    <location>
        <begin position="7"/>
        <end position="64"/>
    </location>
</feature>
<protein>
    <submittedName>
        <fullName evidence="6">LysR family transcriptional regulator</fullName>
    </submittedName>
</protein>
<keyword evidence="4" id="KW-0804">Transcription</keyword>
<dbReference type="InterPro" id="IPR036388">
    <property type="entry name" value="WH-like_DNA-bd_sf"/>
</dbReference>
<accession>A0ABV7GTH8</accession>
<evidence type="ECO:0000259" key="5">
    <source>
        <dbReference type="PROSITE" id="PS50931"/>
    </source>
</evidence>
<dbReference type="InterPro" id="IPR000847">
    <property type="entry name" value="LysR_HTH_N"/>
</dbReference>
<dbReference type="PANTHER" id="PTHR30427:SF1">
    <property type="entry name" value="TRANSCRIPTIONAL ACTIVATOR PROTEIN LYSR"/>
    <property type="match status" value="1"/>
</dbReference>
<keyword evidence="3" id="KW-0238">DNA-binding</keyword>
<dbReference type="PRINTS" id="PR00039">
    <property type="entry name" value="HTHLYSR"/>
</dbReference>
<dbReference type="InterPro" id="IPR005119">
    <property type="entry name" value="LysR_subst-bd"/>
</dbReference>
<dbReference type="Gene3D" id="1.10.10.10">
    <property type="entry name" value="Winged helix-like DNA-binding domain superfamily/Winged helix DNA-binding domain"/>
    <property type="match status" value="1"/>
</dbReference>
<evidence type="ECO:0000256" key="2">
    <source>
        <dbReference type="ARBA" id="ARBA00023015"/>
    </source>
</evidence>
<dbReference type="PANTHER" id="PTHR30427">
    <property type="entry name" value="TRANSCRIPTIONAL ACTIVATOR PROTEIN LYSR"/>
    <property type="match status" value="1"/>
</dbReference>
<evidence type="ECO:0000256" key="1">
    <source>
        <dbReference type="ARBA" id="ARBA00009437"/>
    </source>
</evidence>
<gene>
    <name evidence="6" type="ORF">ACFOGP_10250</name>
</gene>
<dbReference type="Pfam" id="PF00126">
    <property type="entry name" value="HTH_1"/>
    <property type="match status" value="1"/>
</dbReference>
<dbReference type="Pfam" id="PF03466">
    <property type="entry name" value="LysR_substrate"/>
    <property type="match status" value="1"/>
</dbReference>
<dbReference type="EMBL" id="JBHRTB010000010">
    <property type="protein sequence ID" value="MFC3143092.1"/>
    <property type="molecule type" value="Genomic_DNA"/>
</dbReference>
<comment type="caution">
    <text evidence="6">The sequence shown here is derived from an EMBL/GenBank/DDBJ whole genome shotgun (WGS) entry which is preliminary data.</text>
</comment>
<dbReference type="SUPFAM" id="SSF46785">
    <property type="entry name" value="Winged helix' DNA-binding domain"/>
    <property type="match status" value="1"/>
</dbReference>
<dbReference type="SUPFAM" id="SSF53850">
    <property type="entry name" value="Periplasmic binding protein-like II"/>
    <property type="match status" value="1"/>
</dbReference>
<dbReference type="Gene3D" id="3.40.190.290">
    <property type="match status" value="1"/>
</dbReference>
<organism evidence="6 7">
    <name type="scientific">Psychromarinibacter halotolerans</name>
    <dbReference type="NCBI Taxonomy" id="1775175"/>
    <lineage>
        <taxon>Bacteria</taxon>
        <taxon>Pseudomonadati</taxon>
        <taxon>Pseudomonadota</taxon>
        <taxon>Alphaproteobacteria</taxon>
        <taxon>Rhodobacterales</taxon>
        <taxon>Paracoccaceae</taxon>
        <taxon>Psychromarinibacter</taxon>
    </lineage>
</organism>
<proteinExistence type="inferred from homology"/>
<evidence type="ECO:0000256" key="4">
    <source>
        <dbReference type="ARBA" id="ARBA00023163"/>
    </source>
</evidence>
<dbReference type="RefSeq" id="WP_275633070.1">
    <property type="nucleotide sequence ID" value="NZ_JARGYD010000004.1"/>
</dbReference>
<name>A0ABV7GTH8_9RHOB</name>
<reference evidence="7" key="1">
    <citation type="journal article" date="2019" name="Int. J. Syst. Evol. Microbiol.">
        <title>The Global Catalogue of Microorganisms (GCM) 10K type strain sequencing project: providing services to taxonomists for standard genome sequencing and annotation.</title>
        <authorList>
            <consortium name="The Broad Institute Genomics Platform"/>
            <consortium name="The Broad Institute Genome Sequencing Center for Infectious Disease"/>
            <person name="Wu L."/>
            <person name="Ma J."/>
        </authorList>
    </citation>
    <scope>NUCLEOTIDE SEQUENCE [LARGE SCALE GENOMIC DNA]</scope>
    <source>
        <strain evidence="7">KCTC 52366</strain>
    </source>
</reference>
<evidence type="ECO:0000313" key="7">
    <source>
        <dbReference type="Proteomes" id="UP001595632"/>
    </source>
</evidence>
<sequence>MDSERLFDLRQLEAFAAVISTGSVTGAAKVIGKSQPVVSRLIQELESDLGFDLFTRYGRRITPTENGVSFYREVERLLDDARRTRLRAEDMSARRTESVEIVSTAAMASTIVPSALRILKERGNLPPNVTVRIQTSEAVIQSVASGAADIGIASMPLNHPGLEVQWIAEVSCVCVLPEDAPLARKETIDLTDLADWQLVTLLNPYRVLGRISAAIERVHLETPSVIRTNSSAAALQMVKAGLGAALLEPVSPIIQNIEGLAVRPLSVHIPYLWGVVTPVGVPGSPVMPLLIQAMADASKVGLPGYRERDVRDLEAILKNIHDFDADGEDKPGQGAA</sequence>
<comment type="similarity">
    <text evidence="1">Belongs to the LysR transcriptional regulatory family.</text>
</comment>
<keyword evidence="7" id="KW-1185">Reference proteome</keyword>
<dbReference type="Proteomes" id="UP001595632">
    <property type="component" value="Unassembled WGS sequence"/>
</dbReference>
<dbReference type="InterPro" id="IPR036390">
    <property type="entry name" value="WH_DNA-bd_sf"/>
</dbReference>
<keyword evidence="2" id="KW-0805">Transcription regulation</keyword>
<evidence type="ECO:0000313" key="6">
    <source>
        <dbReference type="EMBL" id="MFC3143092.1"/>
    </source>
</evidence>
<evidence type="ECO:0000256" key="3">
    <source>
        <dbReference type="ARBA" id="ARBA00023125"/>
    </source>
</evidence>